<accession>A0ABP9BKY0</accession>
<evidence type="ECO:0000313" key="2">
    <source>
        <dbReference type="EMBL" id="GAA4795408.1"/>
    </source>
</evidence>
<organism evidence="2 3">
    <name type="scientific">Olivibacter ginsenosidimutans</name>
    <dbReference type="NCBI Taxonomy" id="1176537"/>
    <lineage>
        <taxon>Bacteria</taxon>
        <taxon>Pseudomonadati</taxon>
        <taxon>Bacteroidota</taxon>
        <taxon>Sphingobacteriia</taxon>
        <taxon>Sphingobacteriales</taxon>
        <taxon>Sphingobacteriaceae</taxon>
        <taxon>Olivibacter</taxon>
    </lineage>
</organism>
<comment type="caution">
    <text evidence="2">The sequence shown here is derived from an EMBL/GenBank/DDBJ whole genome shotgun (WGS) entry which is preliminary data.</text>
</comment>
<gene>
    <name evidence="2" type="ORF">GCM10023231_24800</name>
</gene>
<keyword evidence="3" id="KW-1185">Reference proteome</keyword>
<protein>
    <submittedName>
        <fullName evidence="2">Uncharacterized protein</fullName>
    </submittedName>
</protein>
<name>A0ABP9BKY0_9SPHI</name>
<evidence type="ECO:0000256" key="1">
    <source>
        <dbReference type="SAM" id="MobiDB-lite"/>
    </source>
</evidence>
<reference evidence="3" key="1">
    <citation type="journal article" date="2019" name="Int. J. Syst. Evol. Microbiol.">
        <title>The Global Catalogue of Microorganisms (GCM) 10K type strain sequencing project: providing services to taxonomists for standard genome sequencing and annotation.</title>
        <authorList>
            <consortium name="The Broad Institute Genomics Platform"/>
            <consortium name="The Broad Institute Genome Sequencing Center for Infectious Disease"/>
            <person name="Wu L."/>
            <person name="Ma J."/>
        </authorList>
    </citation>
    <scope>NUCLEOTIDE SEQUENCE [LARGE SCALE GENOMIC DNA]</scope>
    <source>
        <strain evidence="3">JCM 18200</strain>
    </source>
</reference>
<evidence type="ECO:0000313" key="3">
    <source>
        <dbReference type="Proteomes" id="UP001501411"/>
    </source>
</evidence>
<proteinExistence type="predicted"/>
<dbReference type="EMBL" id="BAABIQ010000036">
    <property type="protein sequence ID" value="GAA4795408.1"/>
    <property type="molecule type" value="Genomic_DNA"/>
</dbReference>
<dbReference type="Proteomes" id="UP001501411">
    <property type="component" value="Unassembled WGS sequence"/>
</dbReference>
<feature type="region of interest" description="Disordered" evidence="1">
    <location>
        <begin position="1"/>
        <end position="31"/>
    </location>
</feature>
<sequence length="127" mass="14387">MLWPAYGHRSPSDLQASQTRDGGGWRGATWNEMEYSSTPDKVAAYEEDELNCKDGDNLRSTRRANRRYPNAFGIEHPWIGSIWIGDILAEGGQRMPYFLSEKELKFTQSVTSSKNAFQRIKPLSGSL</sequence>